<evidence type="ECO:0000313" key="4">
    <source>
        <dbReference type="Proteomes" id="UP000196778"/>
    </source>
</evidence>
<evidence type="ECO:0000313" key="3">
    <source>
        <dbReference type="EMBL" id="SJN32591.1"/>
    </source>
</evidence>
<keyword evidence="4" id="KW-1185">Reference proteome</keyword>
<dbReference type="PROSITE" id="PS51257">
    <property type="entry name" value="PROKAR_LIPOPROTEIN"/>
    <property type="match status" value="1"/>
</dbReference>
<gene>
    <name evidence="3" type="ORF">FM119_08045</name>
</gene>
<dbReference type="EMBL" id="FUKR01000046">
    <property type="protein sequence ID" value="SJN32591.1"/>
    <property type="molecule type" value="Genomic_DNA"/>
</dbReference>
<proteinExistence type="predicted"/>
<sequence>MARALLGCALVASALTGCATSPPADTASVGATPDETGTLPGLPAPGATIDPGAGAVEQVELTAQDEVALIVPADPDEGEQATIDGVLAGLAPATTSTTVVDVQAEPGDDGIAAAADAGPALVVVVGPTALDAVDRVSAGRLERQFLIVGAQLPEPTANVTAVIWPGADQRGAAGAAGAAGTSGESAVADTEAARAAGEAAVTRGVGAALGGGAGFVYALDGEG</sequence>
<evidence type="ECO:0000256" key="2">
    <source>
        <dbReference type="SAM" id="SignalP"/>
    </source>
</evidence>
<accession>A0A1R4JK00</accession>
<dbReference type="AlphaFoldDB" id="A0A1R4JK00"/>
<feature type="region of interest" description="Disordered" evidence="1">
    <location>
        <begin position="21"/>
        <end position="47"/>
    </location>
</feature>
<evidence type="ECO:0000256" key="1">
    <source>
        <dbReference type="SAM" id="MobiDB-lite"/>
    </source>
</evidence>
<keyword evidence="2" id="KW-0732">Signal</keyword>
<feature type="chain" id="PRO_5039575932" evidence="2">
    <location>
        <begin position="20"/>
        <end position="223"/>
    </location>
</feature>
<organism evidence="3 4">
    <name type="scientific">Mycetocola reblochoni REB411</name>
    <dbReference type="NCBI Taxonomy" id="1255698"/>
    <lineage>
        <taxon>Bacteria</taxon>
        <taxon>Bacillati</taxon>
        <taxon>Actinomycetota</taxon>
        <taxon>Actinomycetes</taxon>
        <taxon>Micrococcales</taxon>
        <taxon>Microbacteriaceae</taxon>
        <taxon>Mycetocola</taxon>
    </lineage>
</organism>
<reference evidence="4" key="1">
    <citation type="submission" date="2017-02" db="EMBL/GenBank/DDBJ databases">
        <authorList>
            <person name="Dridi B."/>
        </authorList>
    </citation>
    <scope>NUCLEOTIDE SEQUENCE [LARGE SCALE GENOMIC DNA]</scope>
    <source>
        <strain evidence="4">EB411</strain>
    </source>
</reference>
<dbReference type="Proteomes" id="UP000196778">
    <property type="component" value="Unassembled WGS sequence"/>
</dbReference>
<protein>
    <submittedName>
        <fullName evidence="3">Uncharacterized protein</fullName>
    </submittedName>
</protein>
<feature type="signal peptide" evidence="2">
    <location>
        <begin position="1"/>
        <end position="19"/>
    </location>
</feature>
<name>A0A1R4JK00_9MICO</name>